<gene>
    <name evidence="2" type="ORF">A3783_14525</name>
</gene>
<accession>A0ABX2V663</accession>
<feature type="transmembrane region" description="Helical" evidence="1">
    <location>
        <begin position="230"/>
        <end position="252"/>
    </location>
</feature>
<feature type="transmembrane region" description="Helical" evidence="1">
    <location>
        <begin position="12"/>
        <end position="33"/>
    </location>
</feature>
<sequence length="323" mass="36287">MYKQLIRYHIKQGIWPLASLFLLAVFSYGFGSYTVIDNFDDYLGVKADLIEPVLVSPSFAGFGAILIAVFAILILGKERGSGRSLMLHALPINKKTLYWIKWGIGVVVLLAFPIIGFFVSWLLLQGIGGINPFDHVSGADLFIDFLVYFLFDTAIFSIFLFAGTIAGDVIGQLLLGLFFLFLNYFTFFSVLSVTTIGLKQNEEFLSSVNFLMTVTSPFPLLFETNVRTDLTPAILFNLVLVLVLTICGSILYIRSENERLGRFTVFPKIHPFLIVVFSVYTTILLAAIIGLISSENQFLYWLAVAILAWPAFSSYRRMIGWKR</sequence>
<evidence type="ECO:0000313" key="3">
    <source>
        <dbReference type="Proteomes" id="UP000078447"/>
    </source>
</evidence>
<keyword evidence="1" id="KW-1133">Transmembrane helix</keyword>
<name>A0ABX2V663_9BACL</name>
<feature type="transmembrane region" description="Helical" evidence="1">
    <location>
        <begin position="141"/>
        <end position="161"/>
    </location>
</feature>
<comment type="caution">
    <text evidence="2">The sequence shown here is derived from an EMBL/GenBank/DDBJ whole genome shotgun (WGS) entry which is preliminary data.</text>
</comment>
<evidence type="ECO:0000256" key="1">
    <source>
        <dbReference type="SAM" id="Phobius"/>
    </source>
</evidence>
<feature type="transmembrane region" description="Helical" evidence="1">
    <location>
        <begin position="298"/>
        <end position="315"/>
    </location>
</feature>
<evidence type="ECO:0000313" key="2">
    <source>
        <dbReference type="EMBL" id="OAN10205.1"/>
    </source>
</evidence>
<dbReference type="Proteomes" id="UP000078447">
    <property type="component" value="Unassembled WGS sequence"/>
</dbReference>
<feature type="transmembrane region" description="Helical" evidence="1">
    <location>
        <begin position="272"/>
        <end position="292"/>
    </location>
</feature>
<organism evidence="2 3">
    <name type="scientific">Exiguobacterium undae</name>
    <dbReference type="NCBI Taxonomy" id="169177"/>
    <lineage>
        <taxon>Bacteria</taxon>
        <taxon>Bacillati</taxon>
        <taxon>Bacillota</taxon>
        <taxon>Bacilli</taxon>
        <taxon>Bacillales</taxon>
        <taxon>Bacillales Family XII. Incertae Sedis</taxon>
        <taxon>Exiguobacterium</taxon>
    </lineage>
</organism>
<dbReference type="EMBL" id="LVVL01000018">
    <property type="protein sequence ID" value="OAN10205.1"/>
    <property type="molecule type" value="Genomic_DNA"/>
</dbReference>
<feature type="transmembrane region" description="Helical" evidence="1">
    <location>
        <begin position="173"/>
        <end position="198"/>
    </location>
</feature>
<dbReference type="PANTHER" id="PTHR39177">
    <property type="entry name" value="ABC TRANSPORTER PERMEASE YTRC-RELATED"/>
    <property type="match status" value="1"/>
</dbReference>
<protein>
    <recommendedName>
        <fullName evidence="4">ABC transporter permease</fullName>
    </recommendedName>
</protein>
<proteinExistence type="predicted"/>
<dbReference type="InterPro" id="IPR053046">
    <property type="entry name" value="ABC-5_transporter"/>
</dbReference>
<feature type="transmembrane region" description="Helical" evidence="1">
    <location>
        <begin position="53"/>
        <end position="76"/>
    </location>
</feature>
<dbReference type="PANTHER" id="PTHR39177:SF1">
    <property type="entry name" value="ABC TRANSPORTER PERMEASE YTRC-RELATED"/>
    <property type="match status" value="1"/>
</dbReference>
<keyword evidence="1" id="KW-0472">Membrane</keyword>
<reference evidence="2 3" key="1">
    <citation type="submission" date="2016-03" db="EMBL/GenBank/DDBJ databases">
        <authorList>
            <person name="Cho S.-Y."/>
            <person name="Lim S."/>
            <person name="Kim H."/>
            <person name="Soh E.H."/>
            <person name="Moon J.S."/>
        </authorList>
    </citation>
    <scope>NUCLEOTIDE SEQUENCE [LARGE SCALE GENOMIC DNA]</scope>
    <source>
        <strain evidence="2 3">KCTC 3810</strain>
    </source>
</reference>
<keyword evidence="3" id="KW-1185">Reference proteome</keyword>
<evidence type="ECO:0008006" key="4">
    <source>
        <dbReference type="Google" id="ProtNLM"/>
    </source>
</evidence>
<keyword evidence="1" id="KW-0812">Transmembrane</keyword>
<dbReference type="RefSeq" id="WP_028105567.1">
    <property type="nucleotide sequence ID" value="NZ_LVVL01000018.1"/>
</dbReference>
<feature type="transmembrane region" description="Helical" evidence="1">
    <location>
        <begin position="97"/>
        <end position="121"/>
    </location>
</feature>